<dbReference type="Gene3D" id="3.90.1150.10">
    <property type="entry name" value="Aspartate Aminotransferase, domain 1"/>
    <property type="match status" value="1"/>
</dbReference>
<dbReference type="InterPro" id="IPR015421">
    <property type="entry name" value="PyrdxlP-dep_Trfase_major"/>
</dbReference>
<dbReference type="Pfam" id="PF00266">
    <property type="entry name" value="Aminotran_5"/>
    <property type="match status" value="1"/>
</dbReference>
<keyword evidence="5" id="KW-1185">Reference proteome</keyword>
<accession>A0A975F385</accession>
<dbReference type="PANTHER" id="PTHR11601:SF50">
    <property type="entry name" value="CYSTEINE DESULFURASE ISCS 2-RELATED"/>
    <property type="match status" value="1"/>
</dbReference>
<dbReference type="EMBL" id="CP054142">
    <property type="protein sequence ID" value="QTQ13699.1"/>
    <property type="molecule type" value="Genomic_DNA"/>
</dbReference>
<keyword evidence="2" id="KW-0663">Pyridoxal phosphate</keyword>
<dbReference type="PIRSF" id="PIRSF005572">
    <property type="entry name" value="NifS"/>
    <property type="match status" value="1"/>
</dbReference>
<organism evidence="4 5">
    <name type="scientific">Treponema parvum</name>
    <dbReference type="NCBI Taxonomy" id="138851"/>
    <lineage>
        <taxon>Bacteria</taxon>
        <taxon>Pseudomonadati</taxon>
        <taxon>Spirochaetota</taxon>
        <taxon>Spirochaetia</taxon>
        <taxon>Spirochaetales</taxon>
        <taxon>Treponemataceae</taxon>
        <taxon>Treponema</taxon>
    </lineage>
</organism>
<dbReference type="PANTHER" id="PTHR11601">
    <property type="entry name" value="CYSTEINE DESULFURYLASE FAMILY MEMBER"/>
    <property type="match status" value="1"/>
</dbReference>
<dbReference type="SUPFAM" id="SSF53383">
    <property type="entry name" value="PLP-dependent transferases"/>
    <property type="match status" value="1"/>
</dbReference>
<proteinExistence type="predicted"/>
<dbReference type="Gene3D" id="3.40.640.10">
    <property type="entry name" value="Type I PLP-dependent aspartate aminotransferase-like (Major domain)"/>
    <property type="match status" value="1"/>
</dbReference>
<dbReference type="InterPro" id="IPR015424">
    <property type="entry name" value="PyrdxlP-dep_Trfase"/>
</dbReference>
<reference evidence="4 5" key="1">
    <citation type="journal article" date="2021" name="Microbiol. Resour. Announc.">
        <title>Complete Genome Sequences of Three Human Oral Treponema parvum Isolates.</title>
        <authorList>
            <person name="Zeng H."/>
            <person name="Watt R.M."/>
        </authorList>
    </citation>
    <scope>NUCLEOTIDE SEQUENCE [LARGE SCALE GENOMIC DNA]</scope>
    <source>
        <strain evidence="4 5">ATCC 700770</strain>
    </source>
</reference>
<name>A0A975F385_9SPIR</name>
<feature type="domain" description="Aminotransferase class V" evidence="3">
    <location>
        <begin position="8"/>
        <end position="376"/>
    </location>
</feature>
<gene>
    <name evidence="4" type="ORF">HRQ91_04070</name>
</gene>
<evidence type="ECO:0000313" key="5">
    <source>
        <dbReference type="Proteomes" id="UP000671908"/>
    </source>
</evidence>
<protein>
    <submittedName>
        <fullName evidence="4">Cysteine desulfurase</fullName>
    </submittedName>
</protein>
<dbReference type="InterPro" id="IPR015422">
    <property type="entry name" value="PyrdxlP-dep_Trfase_small"/>
</dbReference>
<dbReference type="AlphaFoldDB" id="A0A975F385"/>
<sequence>MNRSEILHYFDWAATSPADEDIVKNALEESVRIWGNPSSVHPAGTRAAFFLNAAREKAAAALGVEPSSLYFTSGGTESNHIPMLSMLTRPAPATILISSLEHPAVREQAFALKNLGWKIITIPADLNGLITPEAVESCLTDDTVLVCVMAVNNETGAVQPVIEIAQKLSEFYKGKRRPKFHVDCVQAAGKIKMPLLGGGIDSAAFSAHKICGPRGIGILYSANEFTPFLRGGGQEKNIRPGTENLFGAKAVADCFERYCISDKNPKMQERLELQIKWTGALIQNFSTLKNCIILPHSRQETQNEKNFSPWILQAAFKGIPGQVMVRALGAKGFYISTGSACSAKKRSRPVLEAMHVSAEERESAVRFSFGFSTTEKAMRELFEEVKNICREFTVF</sequence>
<evidence type="ECO:0000256" key="1">
    <source>
        <dbReference type="ARBA" id="ARBA00001933"/>
    </source>
</evidence>
<evidence type="ECO:0000259" key="3">
    <source>
        <dbReference type="Pfam" id="PF00266"/>
    </source>
</evidence>
<dbReference type="Gene3D" id="1.10.260.50">
    <property type="match status" value="1"/>
</dbReference>
<dbReference type="InterPro" id="IPR000192">
    <property type="entry name" value="Aminotrans_V_dom"/>
</dbReference>
<evidence type="ECO:0000313" key="4">
    <source>
        <dbReference type="EMBL" id="QTQ13699.1"/>
    </source>
</evidence>
<dbReference type="KEGG" id="tpav:HRQ91_04070"/>
<dbReference type="InterPro" id="IPR016454">
    <property type="entry name" value="Cysteine_dSase"/>
</dbReference>
<dbReference type="RefSeq" id="WP_210120384.1">
    <property type="nucleotide sequence ID" value="NZ_CP054142.1"/>
</dbReference>
<evidence type="ECO:0000256" key="2">
    <source>
        <dbReference type="ARBA" id="ARBA00022898"/>
    </source>
</evidence>
<comment type="cofactor">
    <cofactor evidence="1">
        <name>pyridoxal 5'-phosphate</name>
        <dbReference type="ChEBI" id="CHEBI:597326"/>
    </cofactor>
</comment>
<dbReference type="Proteomes" id="UP000671908">
    <property type="component" value="Chromosome"/>
</dbReference>